<dbReference type="Gene3D" id="3.50.50.60">
    <property type="entry name" value="FAD/NAD(P)-binding domain"/>
    <property type="match status" value="1"/>
</dbReference>
<evidence type="ECO:0000256" key="5">
    <source>
        <dbReference type="ARBA" id="ARBA00037941"/>
    </source>
</evidence>
<dbReference type="STRING" id="1325564.NSJP_4061"/>
<evidence type="ECO:0000256" key="1">
    <source>
        <dbReference type="ARBA" id="ARBA00001974"/>
    </source>
</evidence>
<evidence type="ECO:0000256" key="3">
    <source>
        <dbReference type="ARBA" id="ARBA00022827"/>
    </source>
</evidence>
<reference evidence="7 8" key="1">
    <citation type="submission" date="2017-03" db="EMBL/GenBank/DDBJ databases">
        <authorList>
            <person name="Afonso C.L."/>
            <person name="Miller P.J."/>
            <person name="Scott M.A."/>
            <person name="Spackman E."/>
            <person name="Goraichik I."/>
            <person name="Dimitrov K.M."/>
            <person name="Suarez D.L."/>
            <person name="Swayne D.E."/>
        </authorList>
    </citation>
    <scope>NUCLEOTIDE SEQUENCE [LARGE SCALE GENOMIC DNA]</scope>
    <source>
        <strain evidence="7">Genome sequencing of Nitrospira japonica strain NJ11</strain>
    </source>
</reference>
<dbReference type="EMBL" id="LT828648">
    <property type="protein sequence ID" value="SLM50228.1"/>
    <property type="molecule type" value="Genomic_DNA"/>
</dbReference>
<evidence type="ECO:0000313" key="8">
    <source>
        <dbReference type="Proteomes" id="UP000192042"/>
    </source>
</evidence>
<feature type="domain" description="FAD dependent oxidoreductase" evidence="6">
    <location>
        <begin position="4"/>
        <end position="271"/>
    </location>
</feature>
<keyword evidence="2" id="KW-0285">Flavoprotein</keyword>
<sequence length="398" mass="44230">MHSDFLVIGGGVIGLNIARGLRKFYPDSSVHLLEKEAACGLHASGRNSGVLHAGFYYSPESLKARLTWRGNRQLTEYCERKNIPLNKCGKLVVARNVEDHAGLDELLRRGRANGIPLEEISEKEAKSIEPRVKTCGRALFSPATATVDPTEVMQAMKKDATEEGVQIWCGVRYLGRERGKVKTTQGTREAGYVVNAAGLYADRIARDYGFSSRYRILPFKGLYLYSSEPPGSIRTNIYPVPDLKNPFLGVHFTVGAGGKAKIGPTAIPGFWREQYGWTENFHLNEFLEVAVRGLGLLVNSNFDFKSLAVRELAKYSKSKMIALASLLAEGVKPDHYQQWGKPGIRAQLVDIEKRKLEMDFVLEGDRSSMHVLNAVSPAFTCSIPFSEHVCEHIRTVLN</sequence>
<proteinExistence type="inferred from homology"/>
<dbReference type="Gene3D" id="3.30.9.10">
    <property type="entry name" value="D-Amino Acid Oxidase, subunit A, domain 2"/>
    <property type="match status" value="1"/>
</dbReference>
<accession>A0A1W1IB21</accession>
<dbReference type="OrthoDB" id="9801699at2"/>
<evidence type="ECO:0000256" key="4">
    <source>
        <dbReference type="ARBA" id="ARBA00023002"/>
    </source>
</evidence>
<dbReference type="PANTHER" id="PTHR43104">
    <property type="entry name" value="L-2-HYDROXYGLUTARATE DEHYDROGENASE, MITOCHONDRIAL"/>
    <property type="match status" value="1"/>
</dbReference>
<dbReference type="Pfam" id="PF01266">
    <property type="entry name" value="DAO"/>
    <property type="match status" value="1"/>
</dbReference>
<name>A0A1W1IB21_9BACT</name>
<evidence type="ECO:0000259" key="6">
    <source>
        <dbReference type="Pfam" id="PF01266"/>
    </source>
</evidence>
<evidence type="ECO:0000256" key="2">
    <source>
        <dbReference type="ARBA" id="ARBA00022630"/>
    </source>
</evidence>
<comment type="cofactor">
    <cofactor evidence="1">
        <name>FAD</name>
        <dbReference type="ChEBI" id="CHEBI:57692"/>
    </cofactor>
</comment>
<dbReference type="SUPFAM" id="SSF51905">
    <property type="entry name" value="FAD/NAD(P)-binding domain"/>
    <property type="match status" value="1"/>
</dbReference>
<organism evidence="7 8">
    <name type="scientific">Nitrospira japonica</name>
    <dbReference type="NCBI Taxonomy" id="1325564"/>
    <lineage>
        <taxon>Bacteria</taxon>
        <taxon>Pseudomonadati</taxon>
        <taxon>Nitrospirota</taxon>
        <taxon>Nitrospiria</taxon>
        <taxon>Nitrospirales</taxon>
        <taxon>Nitrospiraceae</taxon>
        <taxon>Nitrospira</taxon>
    </lineage>
</organism>
<dbReference type="RefSeq" id="WP_080888354.1">
    <property type="nucleotide sequence ID" value="NZ_LT828648.1"/>
</dbReference>
<gene>
    <name evidence="7" type="ORF">NSJP_4061</name>
</gene>
<dbReference type="GO" id="GO:0047545">
    <property type="term" value="F:(S)-2-hydroxyglutarate dehydrogenase activity"/>
    <property type="evidence" value="ECO:0007669"/>
    <property type="project" value="TreeGrafter"/>
</dbReference>
<keyword evidence="4" id="KW-0560">Oxidoreductase</keyword>
<dbReference type="PANTHER" id="PTHR43104:SF2">
    <property type="entry name" value="L-2-HYDROXYGLUTARATE DEHYDROGENASE, MITOCHONDRIAL"/>
    <property type="match status" value="1"/>
</dbReference>
<dbReference type="AlphaFoldDB" id="A0A1W1IB21"/>
<evidence type="ECO:0000313" key="7">
    <source>
        <dbReference type="EMBL" id="SLM50228.1"/>
    </source>
</evidence>
<dbReference type="NCBIfam" id="NF008726">
    <property type="entry name" value="PRK11728.1"/>
    <property type="match status" value="1"/>
</dbReference>
<dbReference type="KEGG" id="nja:NSJP_4061"/>
<comment type="similarity">
    <text evidence="5">Belongs to the L2HGDH family.</text>
</comment>
<protein>
    <recommendedName>
        <fullName evidence="6">FAD dependent oxidoreductase domain-containing protein</fullName>
    </recommendedName>
</protein>
<dbReference type="InterPro" id="IPR036188">
    <property type="entry name" value="FAD/NAD-bd_sf"/>
</dbReference>
<dbReference type="Proteomes" id="UP000192042">
    <property type="component" value="Chromosome I"/>
</dbReference>
<keyword evidence="8" id="KW-1185">Reference proteome</keyword>
<keyword evidence="3" id="KW-0274">FAD</keyword>
<dbReference type="InterPro" id="IPR006076">
    <property type="entry name" value="FAD-dep_OxRdtase"/>
</dbReference>